<dbReference type="EMBL" id="AZEZ01000032">
    <property type="protein sequence ID" value="KRL44794.1"/>
    <property type="molecule type" value="Genomic_DNA"/>
</dbReference>
<dbReference type="Proteomes" id="UP000050872">
    <property type="component" value="Unassembled WGS sequence"/>
</dbReference>
<dbReference type="STRING" id="1423770.FD29_GL001991"/>
<sequence>MEFLEKIPYKDRIKLLATINNVQEYGINIAIKEQWVKKLDKNLYELRSKVSNNIQRAIYFHYEKNSYVITHGFTKKTQKTPLKELRRGITLRNEYLKGKDN</sequence>
<evidence type="ECO:0000313" key="1">
    <source>
        <dbReference type="EMBL" id="KRL44794.1"/>
    </source>
</evidence>
<keyword evidence="2" id="KW-1185">Reference proteome</keyword>
<evidence type="ECO:0000313" key="2">
    <source>
        <dbReference type="Proteomes" id="UP000050872"/>
    </source>
</evidence>
<protein>
    <recommendedName>
        <fullName evidence="3">Type II toxin-antitoxin system RelE/ParE family toxin</fullName>
    </recommendedName>
</protein>
<proteinExistence type="predicted"/>
<dbReference type="AlphaFoldDB" id="A0A0R1QR35"/>
<accession>A0A0R1QR35</accession>
<evidence type="ECO:0008006" key="3">
    <source>
        <dbReference type="Google" id="ProtNLM"/>
    </source>
</evidence>
<reference evidence="1 2" key="1">
    <citation type="journal article" date="2015" name="Genome Announc.">
        <title>Expanding the biotechnology potential of lactobacilli through comparative genomics of 213 strains and associated genera.</title>
        <authorList>
            <person name="Sun Z."/>
            <person name="Harris H.M."/>
            <person name="McCann A."/>
            <person name="Guo C."/>
            <person name="Argimon S."/>
            <person name="Zhang W."/>
            <person name="Yang X."/>
            <person name="Jeffery I.B."/>
            <person name="Cooney J.C."/>
            <person name="Kagawa T.F."/>
            <person name="Liu W."/>
            <person name="Song Y."/>
            <person name="Salvetti E."/>
            <person name="Wrobel A."/>
            <person name="Rasinkangas P."/>
            <person name="Parkhill J."/>
            <person name="Rea M.C."/>
            <person name="O'Sullivan O."/>
            <person name="Ritari J."/>
            <person name="Douillard F.P."/>
            <person name="Paul Ross R."/>
            <person name="Yang R."/>
            <person name="Briner A.E."/>
            <person name="Felis G.E."/>
            <person name="de Vos W.M."/>
            <person name="Barrangou R."/>
            <person name="Klaenhammer T.R."/>
            <person name="Caufield P.W."/>
            <person name="Cui Y."/>
            <person name="Zhang H."/>
            <person name="O'Toole P.W."/>
        </authorList>
    </citation>
    <scope>NUCLEOTIDE SEQUENCE [LARGE SCALE GENOMIC DNA]</scope>
    <source>
        <strain evidence="1 2">DSM 14500</strain>
    </source>
</reference>
<dbReference type="InterPro" id="IPR009241">
    <property type="entry name" value="HigB-like"/>
</dbReference>
<dbReference type="PATRIC" id="fig|1423770.3.peg.2044"/>
<dbReference type="Pfam" id="PF05973">
    <property type="entry name" value="Gp49"/>
    <property type="match status" value="1"/>
</dbReference>
<organism evidence="1 2">
    <name type="scientific">Companilactobacillus mindensis DSM 14500</name>
    <dbReference type="NCBI Taxonomy" id="1423770"/>
    <lineage>
        <taxon>Bacteria</taxon>
        <taxon>Bacillati</taxon>
        <taxon>Bacillota</taxon>
        <taxon>Bacilli</taxon>
        <taxon>Lactobacillales</taxon>
        <taxon>Lactobacillaceae</taxon>
        <taxon>Companilactobacillus</taxon>
    </lineage>
</organism>
<comment type="caution">
    <text evidence="1">The sequence shown here is derived from an EMBL/GenBank/DDBJ whole genome shotgun (WGS) entry which is preliminary data.</text>
</comment>
<gene>
    <name evidence="1" type="ORF">FD29_GL001991</name>
</gene>
<name>A0A0R1QR35_9LACO</name>